<protein>
    <submittedName>
        <fullName evidence="2">NAD(P)H-binding protein</fullName>
    </submittedName>
</protein>
<proteinExistence type="predicted"/>
<gene>
    <name evidence="2" type="ORF">KHQ06_35435</name>
</gene>
<accession>A0ABX8CMQ6</accession>
<feature type="domain" description="NAD(P)-binding" evidence="1">
    <location>
        <begin position="7"/>
        <end position="176"/>
    </location>
</feature>
<dbReference type="EMBL" id="CP074371">
    <property type="protein sequence ID" value="QVI21236.1"/>
    <property type="molecule type" value="Genomic_DNA"/>
</dbReference>
<dbReference type="InterPro" id="IPR051604">
    <property type="entry name" value="Ergot_Alk_Oxidoreductase"/>
</dbReference>
<dbReference type="PANTHER" id="PTHR43162">
    <property type="match status" value="1"/>
</dbReference>
<name>A0ABX8CMQ6_9NOCA</name>
<dbReference type="Gene3D" id="3.40.50.720">
    <property type="entry name" value="NAD(P)-binding Rossmann-like Domain"/>
    <property type="match status" value="1"/>
</dbReference>
<dbReference type="Proteomes" id="UP000683310">
    <property type="component" value="Chromosome"/>
</dbReference>
<dbReference type="InterPro" id="IPR036291">
    <property type="entry name" value="NAD(P)-bd_dom_sf"/>
</dbReference>
<dbReference type="Pfam" id="PF13460">
    <property type="entry name" value="NAD_binding_10"/>
    <property type="match status" value="1"/>
</dbReference>
<evidence type="ECO:0000259" key="1">
    <source>
        <dbReference type="Pfam" id="PF13460"/>
    </source>
</evidence>
<organism evidence="2 3">
    <name type="scientific">Nocardia tengchongensis</name>
    <dbReference type="NCBI Taxonomy" id="2055889"/>
    <lineage>
        <taxon>Bacteria</taxon>
        <taxon>Bacillati</taxon>
        <taxon>Actinomycetota</taxon>
        <taxon>Actinomycetes</taxon>
        <taxon>Mycobacteriales</taxon>
        <taxon>Nocardiaceae</taxon>
        <taxon>Nocardia</taxon>
    </lineage>
</organism>
<sequence length="279" mass="28561">MTTLVTGARGQIGRAVLTTLHARGLPVRAASKDPSALDLPAGIEATTLPEDLESLTAALKDVRQVFLYANPAAAGTFAQAAAAAGVEHVVLLSSSAVNDPNAAANPIGASHLAVENALAAVNLATTTLRPGGFDSNAFGWIAAVSAGEPIQHAYPDAALAMIHPLDIADIAVAALTGDELRGRTVTLTGPAAISFRAQIGHLAEAVGREIPITTITPAEAEAQMSGTMPPYIVNALLQTWARTTDQPETPADTTETLLGVPARTFAQWARENAPAFGAA</sequence>
<dbReference type="InterPro" id="IPR016040">
    <property type="entry name" value="NAD(P)-bd_dom"/>
</dbReference>
<dbReference type="SUPFAM" id="SSF51735">
    <property type="entry name" value="NAD(P)-binding Rossmann-fold domains"/>
    <property type="match status" value="1"/>
</dbReference>
<evidence type="ECO:0000313" key="3">
    <source>
        <dbReference type="Proteomes" id="UP000683310"/>
    </source>
</evidence>
<dbReference type="PANTHER" id="PTHR43162:SF1">
    <property type="entry name" value="PRESTALK A DIFFERENTIATION PROTEIN A"/>
    <property type="match status" value="1"/>
</dbReference>
<keyword evidence="3" id="KW-1185">Reference proteome</keyword>
<reference evidence="2 3" key="1">
    <citation type="submission" date="2021-04" db="EMBL/GenBank/DDBJ databases">
        <title>Nocardia tengchongensis.</title>
        <authorList>
            <person name="Zhuang k."/>
            <person name="Ran Y."/>
            <person name="Li W."/>
        </authorList>
    </citation>
    <scope>NUCLEOTIDE SEQUENCE [LARGE SCALE GENOMIC DNA]</scope>
    <source>
        <strain evidence="2 3">CFH S0057</strain>
    </source>
</reference>
<evidence type="ECO:0000313" key="2">
    <source>
        <dbReference type="EMBL" id="QVI21236.1"/>
    </source>
</evidence>